<feature type="compositionally biased region" description="Acidic residues" evidence="1">
    <location>
        <begin position="63"/>
        <end position="74"/>
    </location>
</feature>
<dbReference type="OrthoDB" id="8969249at2"/>
<feature type="compositionally biased region" description="Basic and acidic residues" evidence="1">
    <location>
        <begin position="112"/>
        <end position="133"/>
    </location>
</feature>
<dbReference type="AlphaFoldDB" id="A0A142JSV7"/>
<dbReference type="Proteomes" id="UP000075238">
    <property type="component" value="Chromosome 2"/>
</dbReference>
<dbReference type="STRING" id="1796606.A2G96_25525"/>
<organism evidence="2 3">
    <name type="scientific">Cupriavidus nantongensis</name>
    <dbReference type="NCBI Taxonomy" id="1796606"/>
    <lineage>
        <taxon>Bacteria</taxon>
        <taxon>Pseudomonadati</taxon>
        <taxon>Pseudomonadota</taxon>
        <taxon>Betaproteobacteria</taxon>
        <taxon>Burkholderiales</taxon>
        <taxon>Burkholderiaceae</taxon>
        <taxon>Cupriavidus</taxon>
    </lineage>
</organism>
<feature type="compositionally biased region" description="Acidic residues" evidence="1">
    <location>
        <begin position="87"/>
        <end position="98"/>
    </location>
</feature>
<evidence type="ECO:0000256" key="1">
    <source>
        <dbReference type="SAM" id="MobiDB-lite"/>
    </source>
</evidence>
<evidence type="ECO:0000313" key="2">
    <source>
        <dbReference type="EMBL" id="AMR81169.1"/>
    </source>
</evidence>
<sequence>MSKTVRTGPTRHAGTRTDRVGSPPASARREGAQAASGRGRSRQNTATGAARAEAGNIPSTLDPDLEQETDDIENELAQRDEDAHSPEEEETPEEEIADEVVRAAEALPGDVPVDKADRTDDREENPPRPPRVE</sequence>
<dbReference type="KEGG" id="cnan:A2G96_25525"/>
<dbReference type="RefSeq" id="WP_062802984.1">
    <property type="nucleotide sequence ID" value="NZ_CP014845.1"/>
</dbReference>
<dbReference type="EMBL" id="CP014845">
    <property type="protein sequence ID" value="AMR81169.1"/>
    <property type="molecule type" value="Genomic_DNA"/>
</dbReference>
<keyword evidence="3" id="KW-1185">Reference proteome</keyword>
<protein>
    <submittedName>
        <fullName evidence="2">Uncharacterized protein</fullName>
    </submittedName>
</protein>
<feature type="region of interest" description="Disordered" evidence="1">
    <location>
        <begin position="1"/>
        <end position="133"/>
    </location>
</feature>
<gene>
    <name evidence="2" type="ORF">A2G96_25525</name>
</gene>
<proteinExistence type="predicted"/>
<reference evidence="2 3" key="1">
    <citation type="submission" date="2016-03" db="EMBL/GenBank/DDBJ databases">
        <title>Complete genome sequence of a novel chlorpyrifos degrading bacterium, Cupriavidus nantongensis sp. X1.</title>
        <authorList>
            <person name="Fang L."/>
        </authorList>
    </citation>
    <scope>NUCLEOTIDE SEQUENCE [LARGE SCALE GENOMIC DNA]</scope>
    <source>
        <strain evidence="2 3">X1</strain>
    </source>
</reference>
<accession>A0A142JSV7</accession>
<feature type="compositionally biased region" description="Basic and acidic residues" evidence="1">
    <location>
        <begin position="76"/>
        <end position="86"/>
    </location>
</feature>
<name>A0A142JSV7_9BURK</name>
<evidence type="ECO:0000313" key="3">
    <source>
        <dbReference type="Proteomes" id="UP000075238"/>
    </source>
</evidence>